<dbReference type="PROSITE" id="PS01010">
    <property type="entry name" value="CRISP_2"/>
    <property type="match status" value="2"/>
</dbReference>
<feature type="domain" description="SCP" evidence="6">
    <location>
        <begin position="241"/>
        <end position="399"/>
    </location>
</feature>
<evidence type="ECO:0000256" key="5">
    <source>
        <dbReference type="SAM" id="SignalP"/>
    </source>
</evidence>
<accession>A0A834XW73</accession>
<evidence type="ECO:0000256" key="2">
    <source>
        <dbReference type="ARBA" id="ARBA00022525"/>
    </source>
</evidence>
<dbReference type="InterPro" id="IPR002413">
    <property type="entry name" value="V5_allergen-like"/>
</dbReference>
<evidence type="ECO:0000256" key="1">
    <source>
        <dbReference type="ARBA" id="ARBA00004613"/>
    </source>
</evidence>
<dbReference type="SUPFAM" id="SSF55797">
    <property type="entry name" value="PR-1-like"/>
    <property type="match status" value="2"/>
</dbReference>
<dbReference type="OrthoDB" id="414826at2759"/>
<keyword evidence="3" id="KW-1015">Disulfide bond</keyword>
<dbReference type="InterPro" id="IPR014044">
    <property type="entry name" value="CAP_dom"/>
</dbReference>
<name>A0A834XW73_APHGI</name>
<dbReference type="CDD" id="cd05380">
    <property type="entry name" value="CAP_euk"/>
    <property type="match status" value="2"/>
</dbReference>
<dbReference type="InterPro" id="IPR018244">
    <property type="entry name" value="Allrgn_V5/Tpx1_CS"/>
</dbReference>
<dbReference type="PRINTS" id="PR00837">
    <property type="entry name" value="V5TPXLIKE"/>
</dbReference>
<feature type="region of interest" description="Disordered" evidence="4">
    <location>
        <begin position="258"/>
        <end position="277"/>
    </location>
</feature>
<organism evidence="7 8">
    <name type="scientific">Aphidius gifuensis</name>
    <name type="common">Parasitoid wasp</name>
    <dbReference type="NCBI Taxonomy" id="684658"/>
    <lineage>
        <taxon>Eukaryota</taxon>
        <taxon>Metazoa</taxon>
        <taxon>Ecdysozoa</taxon>
        <taxon>Arthropoda</taxon>
        <taxon>Hexapoda</taxon>
        <taxon>Insecta</taxon>
        <taxon>Pterygota</taxon>
        <taxon>Neoptera</taxon>
        <taxon>Endopterygota</taxon>
        <taxon>Hymenoptera</taxon>
        <taxon>Apocrita</taxon>
        <taxon>Ichneumonoidea</taxon>
        <taxon>Braconidae</taxon>
        <taxon>Aphidiinae</taxon>
        <taxon>Aphidius</taxon>
    </lineage>
</organism>
<dbReference type="AlphaFoldDB" id="A0A834XW73"/>
<evidence type="ECO:0000313" key="7">
    <source>
        <dbReference type="EMBL" id="KAF7993941.1"/>
    </source>
</evidence>
<dbReference type="SMART" id="SM00198">
    <property type="entry name" value="SCP"/>
    <property type="match status" value="2"/>
</dbReference>
<gene>
    <name evidence="7" type="ORF">HCN44_011210</name>
</gene>
<dbReference type="PRINTS" id="PR00838">
    <property type="entry name" value="V5ALLERGEN"/>
</dbReference>
<protein>
    <recommendedName>
        <fullName evidence="6">SCP domain-containing protein</fullName>
    </recommendedName>
</protein>
<dbReference type="PANTHER" id="PTHR10334">
    <property type="entry name" value="CYSTEINE-RICH SECRETORY PROTEIN-RELATED"/>
    <property type="match status" value="1"/>
</dbReference>
<dbReference type="InterPro" id="IPR001283">
    <property type="entry name" value="CRISP-related"/>
</dbReference>
<feature type="domain" description="SCP" evidence="6">
    <location>
        <begin position="59"/>
        <end position="216"/>
    </location>
</feature>
<dbReference type="GO" id="GO:0005576">
    <property type="term" value="C:extracellular region"/>
    <property type="evidence" value="ECO:0007669"/>
    <property type="project" value="UniProtKB-SubCell"/>
</dbReference>
<sequence length="406" mass="44727">MTGFFSLLVVAVSLIGFSSAQDWCNIESCNGKPQTMCLYPDPGAASACGEVESIELSEEEKQEIVQVHNDFRAKVASGQESRGDGGGQPAGDIPPLYWDDDLAKVAQRWANQCTFGHDKCRDTEKFKAGQNIASKSASNGYFVTMTDLVTMWFNEVKNMDPQNVKHHVDSDDTGHYTQLVWGTTTHIGCGVAKYKEGMWYNTYLVCNYGPGGNLPGAPVYQTNPTAASACGQVESIELSEEEKQEIIQVHNDFRAKVASGKESRGNGAGKQPAGDIPPLTWDDSIAEVAQRWASQCNFDHDKCRNTETEQAGQNIASKSDSNGYDSSMTDLITMWYDEVKKFNPQDVYSYKFDVNTGHYSQLVWGKTTHIGCGVAKYIKGGWYSTYLVCNYGPSGNWIGEPVYQTV</sequence>
<dbReference type="Gene3D" id="3.40.33.10">
    <property type="entry name" value="CAP"/>
    <property type="match status" value="2"/>
</dbReference>
<evidence type="ECO:0000313" key="8">
    <source>
        <dbReference type="Proteomes" id="UP000639338"/>
    </source>
</evidence>
<evidence type="ECO:0000259" key="6">
    <source>
        <dbReference type="SMART" id="SM00198"/>
    </source>
</evidence>
<dbReference type="EMBL" id="JACMRX010000003">
    <property type="protein sequence ID" value="KAF7993941.1"/>
    <property type="molecule type" value="Genomic_DNA"/>
</dbReference>
<dbReference type="Proteomes" id="UP000639338">
    <property type="component" value="Unassembled WGS sequence"/>
</dbReference>
<keyword evidence="2" id="KW-0964">Secreted</keyword>
<keyword evidence="8" id="KW-1185">Reference proteome</keyword>
<dbReference type="Pfam" id="PF00188">
    <property type="entry name" value="CAP"/>
    <property type="match status" value="2"/>
</dbReference>
<dbReference type="InterPro" id="IPR035940">
    <property type="entry name" value="CAP_sf"/>
</dbReference>
<feature type="signal peptide" evidence="5">
    <location>
        <begin position="1"/>
        <end position="20"/>
    </location>
</feature>
<feature type="chain" id="PRO_5032384502" description="SCP domain-containing protein" evidence="5">
    <location>
        <begin position="21"/>
        <end position="406"/>
    </location>
</feature>
<evidence type="ECO:0000256" key="3">
    <source>
        <dbReference type="ARBA" id="ARBA00023157"/>
    </source>
</evidence>
<comment type="caution">
    <text evidence="7">The sequence shown here is derived from an EMBL/GenBank/DDBJ whole genome shotgun (WGS) entry which is preliminary data.</text>
</comment>
<comment type="subcellular location">
    <subcellularLocation>
        <location evidence="1">Secreted</location>
    </subcellularLocation>
</comment>
<keyword evidence="5" id="KW-0732">Signal</keyword>
<evidence type="ECO:0000256" key="4">
    <source>
        <dbReference type="SAM" id="MobiDB-lite"/>
    </source>
</evidence>
<proteinExistence type="predicted"/>
<dbReference type="PROSITE" id="PS01009">
    <property type="entry name" value="CRISP_1"/>
    <property type="match status" value="2"/>
</dbReference>
<reference evidence="7 8" key="1">
    <citation type="submission" date="2020-08" db="EMBL/GenBank/DDBJ databases">
        <title>Aphidius gifuensis genome sequencing and assembly.</title>
        <authorList>
            <person name="Du Z."/>
        </authorList>
    </citation>
    <scope>NUCLEOTIDE SEQUENCE [LARGE SCALE GENOMIC DNA]</scope>
    <source>
        <strain evidence="7">YNYX2018</strain>
        <tissue evidence="7">Adults</tissue>
    </source>
</reference>